<dbReference type="GO" id="GO:0004185">
    <property type="term" value="F:serine-type carboxypeptidase activity"/>
    <property type="evidence" value="ECO:0007669"/>
    <property type="project" value="InterPro"/>
</dbReference>
<protein>
    <submittedName>
        <fullName evidence="4">D-alanyl-D-alanine carboxypeptidase / D-alanyl-D-alanine-endopeptidase (Penicillin-binding protein 4)</fullName>
    </submittedName>
</protein>
<keyword evidence="4" id="KW-0645">Protease</keyword>
<dbReference type="GO" id="GO:0006508">
    <property type="term" value="P:proteolysis"/>
    <property type="evidence" value="ECO:0007669"/>
    <property type="project" value="InterPro"/>
</dbReference>
<evidence type="ECO:0000313" key="4">
    <source>
        <dbReference type="EMBL" id="SNT00367.1"/>
    </source>
</evidence>
<proteinExistence type="inferred from homology"/>
<keyword evidence="4" id="KW-0121">Carboxypeptidase</keyword>
<gene>
    <name evidence="4" type="ORF">SAMN06265795_111102</name>
</gene>
<dbReference type="PRINTS" id="PR00922">
    <property type="entry name" value="DADACBPTASE3"/>
</dbReference>
<keyword evidence="2" id="KW-0378">Hydrolase</keyword>
<keyword evidence="5" id="KW-1185">Reference proteome</keyword>
<dbReference type="EMBL" id="FZOT01000011">
    <property type="protein sequence ID" value="SNT00367.1"/>
    <property type="molecule type" value="Genomic_DNA"/>
</dbReference>
<dbReference type="Pfam" id="PF02113">
    <property type="entry name" value="Peptidase_S13"/>
    <property type="match status" value="1"/>
</dbReference>
<comment type="similarity">
    <text evidence="1">Belongs to the peptidase S13 family.</text>
</comment>
<dbReference type="Gene3D" id="3.40.710.10">
    <property type="entry name" value="DD-peptidase/beta-lactamase superfamily"/>
    <property type="match status" value="1"/>
</dbReference>
<keyword evidence="3" id="KW-0732">Signal</keyword>
<feature type="signal peptide" evidence="3">
    <location>
        <begin position="1"/>
        <end position="16"/>
    </location>
</feature>
<dbReference type="InterPro" id="IPR012338">
    <property type="entry name" value="Beta-lactam/transpept-like"/>
</dbReference>
<evidence type="ECO:0000313" key="5">
    <source>
        <dbReference type="Proteomes" id="UP000198284"/>
    </source>
</evidence>
<evidence type="ECO:0000256" key="3">
    <source>
        <dbReference type="SAM" id="SignalP"/>
    </source>
</evidence>
<dbReference type="PANTHER" id="PTHR30023">
    <property type="entry name" value="D-ALANYL-D-ALANINE CARBOXYPEPTIDASE"/>
    <property type="match status" value="1"/>
</dbReference>
<feature type="chain" id="PRO_5011969396" evidence="3">
    <location>
        <begin position="17"/>
        <end position="465"/>
    </location>
</feature>
<dbReference type="GO" id="GO:0000270">
    <property type="term" value="P:peptidoglycan metabolic process"/>
    <property type="evidence" value="ECO:0007669"/>
    <property type="project" value="TreeGrafter"/>
</dbReference>
<evidence type="ECO:0000256" key="1">
    <source>
        <dbReference type="ARBA" id="ARBA00006096"/>
    </source>
</evidence>
<dbReference type="PANTHER" id="PTHR30023:SF0">
    <property type="entry name" value="PENICILLIN-SENSITIVE CARBOXYPEPTIDASE A"/>
    <property type="match status" value="1"/>
</dbReference>
<evidence type="ECO:0000256" key="2">
    <source>
        <dbReference type="ARBA" id="ARBA00022801"/>
    </source>
</evidence>
<name>A0A239J3F3_9BURK</name>
<accession>A0A239J3F3</accession>
<dbReference type="Gene3D" id="3.50.80.20">
    <property type="entry name" value="D-Ala-D-Ala carboxypeptidase C, peptidase S13"/>
    <property type="match status" value="1"/>
</dbReference>
<dbReference type="NCBIfam" id="TIGR00666">
    <property type="entry name" value="PBP4"/>
    <property type="match status" value="1"/>
</dbReference>
<sequence length="465" mass="50493">MAALLLPLAFLASAGAQELPPPVDEALRRAEIPNYAVGAYVQEVGGGQVLTGTNWNAPFNPASVMKLLTTNAALDLLGPTFTWKTQAYADGPLRGDVLQGDLVIKGSGDPKLVMESLWLFLRQLRARGIREIRGSLVLDRSAFEEAVYDPAQFDSDPIKPYNAGPDALLLNYKSIGLRFLPDEAALKVNVLVDPPLAGYRVAPPKFALGDCTDWRNRLRLGLDTPGQIRFDGAYAGACGDRTWYIHPFQMTHVQYFDAVFRHVWGSLGGTLTGPTRNGAVPPAARLVAEWESAPLADIIRDINKFSNNVMARQLLLTLANQQLKLPATPERGAAVIDTWLARKGIQAPELVVRNGSGLSREERISALTLGRLLVAAFQAPTMPEFISSMPLAGLDGTMRQRLNGHSVAGRAHIKTGTLNEVRAIAGYVLAASGRRYAVAFLVNHANAPRAQEAQDAMLQWVYEQG</sequence>
<reference evidence="4 5" key="1">
    <citation type="submission" date="2017-06" db="EMBL/GenBank/DDBJ databases">
        <authorList>
            <person name="Kim H.J."/>
            <person name="Triplett B.A."/>
        </authorList>
    </citation>
    <scope>NUCLEOTIDE SEQUENCE [LARGE SCALE GENOMIC DNA]</scope>
    <source>
        <strain evidence="4 5">U15</strain>
    </source>
</reference>
<dbReference type="Proteomes" id="UP000198284">
    <property type="component" value="Unassembled WGS sequence"/>
</dbReference>
<organism evidence="4 5">
    <name type="scientific">Noviherbaspirillum humi</name>
    <dbReference type="NCBI Taxonomy" id="1688639"/>
    <lineage>
        <taxon>Bacteria</taxon>
        <taxon>Pseudomonadati</taxon>
        <taxon>Pseudomonadota</taxon>
        <taxon>Betaproteobacteria</taxon>
        <taxon>Burkholderiales</taxon>
        <taxon>Oxalobacteraceae</taxon>
        <taxon>Noviherbaspirillum</taxon>
    </lineage>
</organism>
<dbReference type="SUPFAM" id="SSF56601">
    <property type="entry name" value="beta-lactamase/transpeptidase-like"/>
    <property type="match status" value="1"/>
</dbReference>
<dbReference type="InterPro" id="IPR000667">
    <property type="entry name" value="Peptidase_S13"/>
</dbReference>
<dbReference type="AlphaFoldDB" id="A0A239J3F3"/>